<dbReference type="InterPro" id="IPR006083">
    <property type="entry name" value="PRK/URK"/>
</dbReference>
<protein>
    <recommendedName>
        <fullName evidence="1">Phosphoribulokinase/uridine kinase domain-containing protein</fullName>
    </recommendedName>
</protein>
<dbReference type="PRINTS" id="PR00988">
    <property type="entry name" value="URIDINKINASE"/>
</dbReference>
<gene>
    <name evidence="2" type="ORF">EYM_00700</name>
</gene>
<dbReference type="Gene3D" id="3.40.50.300">
    <property type="entry name" value="P-loop containing nucleotide triphosphate hydrolases"/>
    <property type="match status" value="1"/>
</dbReference>
<keyword evidence="3" id="KW-1185">Reference proteome</keyword>
<dbReference type="KEGG" id="iis:EYM_00700"/>
<dbReference type="AlphaFoldDB" id="A0A0U3FQG5"/>
<dbReference type="GO" id="GO:0005524">
    <property type="term" value="F:ATP binding"/>
    <property type="evidence" value="ECO:0007669"/>
    <property type="project" value="InterPro"/>
</dbReference>
<dbReference type="GeneID" id="30679559"/>
<dbReference type="InterPro" id="IPR027417">
    <property type="entry name" value="P-loop_NTPase"/>
</dbReference>
<dbReference type="EMBL" id="CP006867">
    <property type="protein sequence ID" value="ALU12135.1"/>
    <property type="molecule type" value="Genomic_DNA"/>
</dbReference>
<dbReference type="Pfam" id="PF00485">
    <property type="entry name" value="PRK"/>
    <property type="match status" value="1"/>
</dbReference>
<evidence type="ECO:0000313" key="2">
    <source>
        <dbReference type="EMBL" id="ALU12135.1"/>
    </source>
</evidence>
<dbReference type="RefSeq" id="WP_075049213.1">
    <property type="nucleotide sequence ID" value="NZ_CP006867.1"/>
</dbReference>
<name>A0A0U3FQG5_9CREN</name>
<dbReference type="PANTHER" id="PTHR10285">
    <property type="entry name" value="URIDINE KINASE"/>
    <property type="match status" value="1"/>
</dbReference>
<dbReference type="Proteomes" id="UP000060778">
    <property type="component" value="Chromosome"/>
</dbReference>
<dbReference type="GO" id="GO:0016301">
    <property type="term" value="F:kinase activity"/>
    <property type="evidence" value="ECO:0007669"/>
    <property type="project" value="InterPro"/>
</dbReference>
<accession>A0A0U3FQG5</accession>
<reference evidence="2 3" key="1">
    <citation type="submission" date="2013-11" db="EMBL/GenBank/DDBJ databases">
        <title>Comparative genomics of Ignicoccus.</title>
        <authorList>
            <person name="Podar M."/>
        </authorList>
    </citation>
    <scope>NUCLEOTIDE SEQUENCE [LARGE SCALE GENOMIC DNA]</scope>
    <source>
        <strain evidence="2 3">DSM 13165</strain>
    </source>
</reference>
<sequence>MRISIETSDLREAAKVVANVINEEDVICIVGPSASGKSTLATNIAELLDGSVLSTDDFYLPDAEKMASVLSTFDHPALLDWELLLKVVRDALRGETEVNVPVYDMTLSRRIGYNKRKLKRPLVIEGIFASYGPLNELCKLKISVESPVHLLLARRALRDIERAQESPSKVIDRVVTTVLPLAKLFVEPQMRGSDVKVLNVWRPQLRKPLGTCEESEEKTDGIKGERRVWELKWKSELVFVIENFIGELVEHYVGISWENKSVIVRVRPETAYSTLSALEVYHYHHNAFYQKGTWKGGILYGKVYDEVSWKEKGSFKCCKKCIPNV</sequence>
<feature type="domain" description="Phosphoribulokinase/uridine kinase" evidence="1">
    <location>
        <begin position="26"/>
        <end position="197"/>
    </location>
</feature>
<evidence type="ECO:0000313" key="3">
    <source>
        <dbReference type="Proteomes" id="UP000060778"/>
    </source>
</evidence>
<dbReference type="SUPFAM" id="SSF52540">
    <property type="entry name" value="P-loop containing nucleoside triphosphate hydrolases"/>
    <property type="match status" value="1"/>
</dbReference>
<dbReference type="STRING" id="940295.EYM_00700"/>
<proteinExistence type="predicted"/>
<organism evidence="2 3">
    <name type="scientific">Ignicoccus islandicus DSM 13165</name>
    <dbReference type="NCBI Taxonomy" id="940295"/>
    <lineage>
        <taxon>Archaea</taxon>
        <taxon>Thermoproteota</taxon>
        <taxon>Thermoprotei</taxon>
        <taxon>Desulfurococcales</taxon>
        <taxon>Desulfurococcaceae</taxon>
        <taxon>Ignicoccus</taxon>
    </lineage>
</organism>
<evidence type="ECO:0000259" key="1">
    <source>
        <dbReference type="Pfam" id="PF00485"/>
    </source>
</evidence>